<reference evidence="3 4" key="1">
    <citation type="journal article" date="2019" name="J. Hered.">
        <title>An Improved Genome Assembly for Drosophila navojoa, the Basal Species in the mojavensis Cluster.</title>
        <authorList>
            <person name="Vanderlinde T."/>
            <person name="Dupim E.G."/>
            <person name="Nazario-Yepiz N.O."/>
            <person name="Carvalho A.B."/>
        </authorList>
    </citation>
    <scope>NUCLEOTIDE SEQUENCE [LARGE SCALE GENOMIC DNA]</scope>
    <source>
        <strain evidence="3">Navoj_Jal97</strain>
        <tissue evidence="3">Whole organism</tissue>
    </source>
</reference>
<evidence type="ECO:0000259" key="2">
    <source>
        <dbReference type="PROSITE" id="PS51457"/>
    </source>
</evidence>
<dbReference type="GO" id="GO:0003677">
    <property type="term" value="F:DNA binding"/>
    <property type="evidence" value="ECO:0007669"/>
    <property type="project" value="InterPro"/>
</dbReference>
<dbReference type="OMA" id="QIIQIGP"/>
<gene>
    <name evidence="3" type="ORF">AWZ03_007511</name>
</gene>
<dbReference type="SMART" id="SM01025">
    <property type="entry name" value="BEN"/>
    <property type="match status" value="1"/>
</dbReference>
<sequence length="196" mass="22232">MAGRYTIDAATQTPRRLYEAENNLLKQYTKELEKLEQALRRQSAPNSDKNKPNENEEIPRKPSTPNKKGNQIIQIGPNGTKLTEKRYGKVNFSSYRSATRDLSYKIFGEKVLATHTLSGSRGPRAVSQNKPTKEQLKPASVEDIVHHVQSRFAVEQSQVLQVIRRACRNSALAQERKKKEAQCPKSLQLKVIFSSK</sequence>
<evidence type="ECO:0000313" key="4">
    <source>
        <dbReference type="Proteomes" id="UP000295192"/>
    </source>
</evidence>
<dbReference type="Pfam" id="PF10523">
    <property type="entry name" value="BEN"/>
    <property type="match status" value="1"/>
</dbReference>
<proteinExistence type="predicted"/>
<dbReference type="Proteomes" id="UP000295192">
    <property type="component" value="Unassembled WGS sequence"/>
</dbReference>
<dbReference type="Gene3D" id="1.10.10.2590">
    <property type="entry name" value="BEN domain"/>
    <property type="match status" value="1"/>
</dbReference>
<comment type="caution">
    <text evidence="3">The sequence shown here is derived from an EMBL/GenBank/DDBJ whole genome shotgun (WGS) entry which is preliminary data.</text>
</comment>
<protein>
    <recommendedName>
        <fullName evidence="2">BEN domain-containing protein</fullName>
    </recommendedName>
</protein>
<feature type="region of interest" description="Disordered" evidence="1">
    <location>
        <begin position="36"/>
        <end position="80"/>
    </location>
</feature>
<evidence type="ECO:0000313" key="3">
    <source>
        <dbReference type="EMBL" id="TDG46062.1"/>
    </source>
</evidence>
<dbReference type="AlphaFoldDB" id="A0A484BCN5"/>
<organism evidence="3 4">
    <name type="scientific">Drosophila navojoa</name>
    <name type="common">Fruit fly</name>
    <dbReference type="NCBI Taxonomy" id="7232"/>
    <lineage>
        <taxon>Eukaryota</taxon>
        <taxon>Metazoa</taxon>
        <taxon>Ecdysozoa</taxon>
        <taxon>Arthropoda</taxon>
        <taxon>Hexapoda</taxon>
        <taxon>Insecta</taxon>
        <taxon>Pterygota</taxon>
        <taxon>Neoptera</taxon>
        <taxon>Endopterygota</taxon>
        <taxon>Diptera</taxon>
        <taxon>Brachycera</taxon>
        <taxon>Muscomorpha</taxon>
        <taxon>Ephydroidea</taxon>
        <taxon>Drosophilidae</taxon>
        <taxon>Drosophila</taxon>
    </lineage>
</organism>
<dbReference type="EMBL" id="LSRL02000065">
    <property type="protein sequence ID" value="TDG46062.1"/>
    <property type="molecule type" value="Genomic_DNA"/>
</dbReference>
<dbReference type="PROSITE" id="PS51457">
    <property type="entry name" value="BEN"/>
    <property type="match status" value="1"/>
</dbReference>
<feature type="compositionally biased region" description="Basic and acidic residues" evidence="1">
    <location>
        <begin position="48"/>
        <end position="60"/>
    </location>
</feature>
<feature type="domain" description="BEN" evidence="2">
    <location>
        <begin position="77"/>
        <end position="174"/>
    </location>
</feature>
<name>A0A484BCN5_DRONA</name>
<evidence type="ECO:0000256" key="1">
    <source>
        <dbReference type="SAM" id="MobiDB-lite"/>
    </source>
</evidence>
<feature type="compositionally biased region" description="Polar residues" evidence="1">
    <location>
        <begin position="63"/>
        <end position="73"/>
    </location>
</feature>
<dbReference type="InterPro" id="IPR018379">
    <property type="entry name" value="BEN_domain"/>
</dbReference>
<keyword evidence="4" id="KW-1185">Reference proteome</keyword>
<accession>A0A484BCN5</accession>
<dbReference type="STRING" id="7232.A0A484BCN5"/>